<dbReference type="PANTHER" id="PTHR34406:SF1">
    <property type="entry name" value="PROTEIN YCEI"/>
    <property type="match status" value="1"/>
</dbReference>
<accession>A0ABQ5MJA8</accession>
<protein>
    <recommendedName>
        <fullName evidence="2">Lipid/polyisoprenoid-binding YceI-like domain-containing protein</fullName>
    </recommendedName>
</protein>
<proteinExistence type="predicted"/>
<organism evidence="3 4">
    <name type="scientific">Neptunitalea lumnitzerae</name>
    <dbReference type="NCBI Taxonomy" id="2965509"/>
    <lineage>
        <taxon>Bacteria</taxon>
        <taxon>Pseudomonadati</taxon>
        <taxon>Bacteroidota</taxon>
        <taxon>Flavobacteriia</taxon>
        <taxon>Flavobacteriales</taxon>
        <taxon>Flavobacteriaceae</taxon>
        <taxon>Neptunitalea</taxon>
    </lineage>
</organism>
<keyword evidence="1" id="KW-0732">Signal</keyword>
<feature type="chain" id="PRO_5045787854" description="Lipid/polyisoprenoid-binding YceI-like domain-containing protein" evidence="1">
    <location>
        <begin position="23"/>
        <end position="186"/>
    </location>
</feature>
<keyword evidence="4" id="KW-1185">Reference proteome</keyword>
<dbReference type="InterPro" id="IPR036761">
    <property type="entry name" value="TTHA0802/YceI-like_sf"/>
</dbReference>
<dbReference type="Gene3D" id="2.40.128.110">
    <property type="entry name" value="Lipid/polyisoprenoid-binding, YceI-like"/>
    <property type="match status" value="1"/>
</dbReference>
<comment type="caution">
    <text evidence="3">The sequence shown here is derived from an EMBL/GenBank/DDBJ whole genome shotgun (WGS) entry which is preliminary data.</text>
</comment>
<feature type="domain" description="Lipid/polyisoprenoid-binding YceI-like" evidence="2">
    <location>
        <begin position="22"/>
        <end position="184"/>
    </location>
</feature>
<dbReference type="RefSeq" id="WP_281764635.1">
    <property type="nucleotide sequence ID" value="NZ_BRVO01000001.1"/>
</dbReference>
<dbReference type="PANTHER" id="PTHR34406">
    <property type="entry name" value="PROTEIN YCEI"/>
    <property type="match status" value="1"/>
</dbReference>
<evidence type="ECO:0000313" key="3">
    <source>
        <dbReference type="EMBL" id="GLB49017.1"/>
    </source>
</evidence>
<dbReference type="SUPFAM" id="SSF101874">
    <property type="entry name" value="YceI-like"/>
    <property type="match status" value="1"/>
</dbReference>
<dbReference type="InterPro" id="IPR007372">
    <property type="entry name" value="Lipid/polyisoprenoid-bd_YceI"/>
</dbReference>
<dbReference type="Pfam" id="PF04264">
    <property type="entry name" value="YceI"/>
    <property type="match status" value="1"/>
</dbReference>
<evidence type="ECO:0000259" key="2">
    <source>
        <dbReference type="SMART" id="SM00867"/>
    </source>
</evidence>
<dbReference type="Proteomes" id="UP001143543">
    <property type="component" value="Unassembled WGS sequence"/>
</dbReference>
<dbReference type="SMART" id="SM00867">
    <property type="entry name" value="YceI"/>
    <property type="match status" value="1"/>
</dbReference>
<reference evidence="3" key="1">
    <citation type="submission" date="2022-07" db="EMBL/GenBank/DDBJ databases">
        <title>Taxonomy of Novel Oxalotrophic and Methylotrophic Bacteria.</title>
        <authorList>
            <person name="Sahin N."/>
            <person name="Tani A."/>
        </authorList>
    </citation>
    <scope>NUCLEOTIDE SEQUENCE</scope>
    <source>
        <strain evidence="3">Y10</strain>
    </source>
</reference>
<evidence type="ECO:0000313" key="4">
    <source>
        <dbReference type="Proteomes" id="UP001143543"/>
    </source>
</evidence>
<gene>
    <name evidence="3" type="ORF">Y10_13850</name>
</gene>
<feature type="signal peptide" evidence="1">
    <location>
        <begin position="1"/>
        <end position="22"/>
    </location>
</feature>
<dbReference type="EMBL" id="BRVO01000001">
    <property type="protein sequence ID" value="GLB49017.1"/>
    <property type="molecule type" value="Genomic_DNA"/>
</dbReference>
<name>A0ABQ5MJA8_9FLAO</name>
<evidence type="ECO:0000256" key="1">
    <source>
        <dbReference type="SAM" id="SignalP"/>
    </source>
</evidence>
<sequence length="186" mass="20213">MKRLVFTLLFTVLGLVLGNAQTYTADAAKSELSVSGTSSLHDWHCAVKSFSGTINATVENGKVTKLSDFNFSFNVTSLDSGKGAMDKKMYEALKEENNPKVTYKGSEVIMNADGTAKFKGQMTMAGVTKYFETIVKLGYEGSTLELNGSKAFKLAEFKIDPPTAMFGTIKTGEEVSIHYNISLTTK</sequence>